<evidence type="ECO:0000313" key="1">
    <source>
        <dbReference type="EMBL" id="EDV02380.1"/>
    </source>
</evidence>
<organism evidence="1 2">
    <name type="scientific">Phocaeicola coprocola DSM 17136</name>
    <dbReference type="NCBI Taxonomy" id="470145"/>
    <lineage>
        <taxon>Bacteria</taxon>
        <taxon>Pseudomonadati</taxon>
        <taxon>Bacteroidota</taxon>
        <taxon>Bacteroidia</taxon>
        <taxon>Bacteroidales</taxon>
        <taxon>Bacteroidaceae</taxon>
        <taxon>Phocaeicola</taxon>
    </lineage>
</organism>
<gene>
    <name evidence="1" type="ORF">BACCOP_00539</name>
</gene>
<name>B3JF90_9BACT</name>
<reference evidence="1 2" key="2">
    <citation type="submission" date="2008-04" db="EMBL/GenBank/DDBJ databases">
        <authorList>
            <person name="Fulton L."/>
            <person name="Clifton S."/>
            <person name="Fulton B."/>
            <person name="Xu J."/>
            <person name="Minx P."/>
            <person name="Pepin K.H."/>
            <person name="Johnson M."/>
            <person name="Thiruvilangam P."/>
            <person name="Bhonagiri V."/>
            <person name="Nash W.E."/>
            <person name="Mardis E.R."/>
            <person name="Wilson R.K."/>
        </authorList>
    </citation>
    <scope>NUCLEOTIDE SEQUENCE [LARGE SCALE GENOMIC DNA]</scope>
    <source>
        <strain evidence="1 2">DSM 17136</strain>
    </source>
</reference>
<reference evidence="1 2" key="1">
    <citation type="submission" date="2008-04" db="EMBL/GenBank/DDBJ databases">
        <title>Draft genome sequence of Bacteroides coprocola (DSM 17136).</title>
        <authorList>
            <person name="Sudarsanam P."/>
            <person name="Ley R."/>
            <person name="Guruge J."/>
            <person name="Turnbaugh P.J."/>
            <person name="Mahowald M."/>
            <person name="Liep D."/>
            <person name="Gordon J."/>
        </authorList>
    </citation>
    <scope>NUCLEOTIDE SEQUENCE [LARGE SCALE GENOMIC DNA]</scope>
    <source>
        <strain evidence="1 2">DSM 17136</strain>
    </source>
</reference>
<dbReference type="eggNOG" id="ENOG5030YC1">
    <property type="taxonomic scope" value="Bacteria"/>
</dbReference>
<dbReference type="HOGENOM" id="CLU_210134_0_0_10"/>
<accession>B3JF90</accession>
<protein>
    <submittedName>
        <fullName evidence="1">Uncharacterized protein</fullName>
    </submittedName>
</protein>
<comment type="caution">
    <text evidence="1">The sequence shown here is derived from an EMBL/GenBank/DDBJ whole genome shotgun (WGS) entry which is preliminary data.</text>
</comment>
<dbReference type="EMBL" id="ABIY02000052">
    <property type="protein sequence ID" value="EDV02380.1"/>
    <property type="molecule type" value="Genomic_DNA"/>
</dbReference>
<sequence length="65" mass="7637">MKTLTWQKPGQQNVAQELIKIIINYVAELRFFKKDFQFITAFALSKIECNRSKRIPSIIQSECCQ</sequence>
<dbReference type="Proteomes" id="UP000003146">
    <property type="component" value="Unassembled WGS sequence"/>
</dbReference>
<evidence type="ECO:0000313" key="2">
    <source>
        <dbReference type="Proteomes" id="UP000003146"/>
    </source>
</evidence>
<proteinExistence type="predicted"/>
<dbReference type="AlphaFoldDB" id="B3JF90"/>